<dbReference type="Proteomes" id="UP000286287">
    <property type="component" value="Unassembled WGS sequence"/>
</dbReference>
<gene>
    <name evidence="1" type="ORF">D3875_03795</name>
</gene>
<dbReference type="RefSeq" id="WP_119761294.1">
    <property type="nucleotide sequence ID" value="NZ_QYUJ01000010.1"/>
</dbReference>
<organism evidence="1 2">
    <name type="scientific">Deinococcus cavernae</name>
    <dbReference type="NCBI Taxonomy" id="2320857"/>
    <lineage>
        <taxon>Bacteria</taxon>
        <taxon>Thermotogati</taxon>
        <taxon>Deinococcota</taxon>
        <taxon>Deinococci</taxon>
        <taxon>Deinococcales</taxon>
        <taxon>Deinococcaceae</taxon>
        <taxon>Deinococcus</taxon>
    </lineage>
</organism>
<sequence length="89" mass="9943">MTALKLLIGLLMGRNVIVPRQPRPAGHSLVIVEIIWNPEIREFRVISSMSRYLAFDLHSDLLTVPEPQETTTEYTHALGQVLHTPGGQA</sequence>
<name>A0A418VE81_9DEIO</name>
<proteinExistence type="predicted"/>
<protein>
    <submittedName>
        <fullName evidence="1">Uncharacterized protein</fullName>
    </submittedName>
</protein>
<dbReference type="AlphaFoldDB" id="A0A418VE81"/>
<comment type="caution">
    <text evidence="1">The sequence shown here is derived from an EMBL/GenBank/DDBJ whole genome shotgun (WGS) entry which is preliminary data.</text>
</comment>
<dbReference type="EMBL" id="QYUJ01000010">
    <property type="protein sequence ID" value="RJF74411.1"/>
    <property type="molecule type" value="Genomic_DNA"/>
</dbReference>
<keyword evidence="2" id="KW-1185">Reference proteome</keyword>
<evidence type="ECO:0000313" key="2">
    <source>
        <dbReference type="Proteomes" id="UP000286287"/>
    </source>
</evidence>
<reference evidence="1 2" key="1">
    <citation type="submission" date="2018-09" db="EMBL/GenBank/DDBJ databases">
        <authorList>
            <person name="Zhu H."/>
        </authorList>
    </citation>
    <scope>NUCLEOTIDE SEQUENCE [LARGE SCALE GENOMIC DNA]</scope>
    <source>
        <strain evidence="1 2">K2S05-167</strain>
    </source>
</reference>
<dbReference type="OrthoDB" id="77620at2"/>
<accession>A0A418VE81</accession>
<evidence type="ECO:0000313" key="1">
    <source>
        <dbReference type="EMBL" id="RJF74411.1"/>
    </source>
</evidence>